<organism evidence="6 7">
    <name type="scientific">Chaetoceros tenuissimus</name>
    <dbReference type="NCBI Taxonomy" id="426638"/>
    <lineage>
        <taxon>Eukaryota</taxon>
        <taxon>Sar</taxon>
        <taxon>Stramenopiles</taxon>
        <taxon>Ochrophyta</taxon>
        <taxon>Bacillariophyta</taxon>
        <taxon>Coscinodiscophyceae</taxon>
        <taxon>Chaetocerotophycidae</taxon>
        <taxon>Chaetocerotales</taxon>
        <taxon>Chaetocerotaceae</taxon>
        <taxon>Chaetoceros</taxon>
    </lineage>
</organism>
<keyword evidence="3" id="KW-0687">Ribonucleoprotein</keyword>
<evidence type="ECO:0000313" key="6">
    <source>
        <dbReference type="EMBL" id="GFH54518.1"/>
    </source>
</evidence>
<keyword evidence="2" id="KW-0689">Ribosomal protein</keyword>
<evidence type="ECO:0000256" key="5">
    <source>
        <dbReference type="SAM" id="MobiDB-lite"/>
    </source>
</evidence>
<dbReference type="SUPFAM" id="SSF143800">
    <property type="entry name" value="L28p-like"/>
    <property type="match status" value="1"/>
</dbReference>
<gene>
    <name evidence="6" type="ORF">CTEN210_10994</name>
</gene>
<proteinExistence type="inferred from homology"/>
<keyword evidence="7" id="KW-1185">Reference proteome</keyword>
<evidence type="ECO:0000256" key="1">
    <source>
        <dbReference type="ARBA" id="ARBA00008760"/>
    </source>
</evidence>
<dbReference type="PANTHER" id="PTHR13528:SF2">
    <property type="entry name" value="LARGE RIBOSOMAL SUBUNIT PROTEIN BL28M"/>
    <property type="match status" value="1"/>
</dbReference>
<dbReference type="GO" id="GO:0003735">
    <property type="term" value="F:structural constituent of ribosome"/>
    <property type="evidence" value="ECO:0007669"/>
    <property type="project" value="InterPro"/>
</dbReference>
<dbReference type="FunFam" id="2.30.170.40:FF:000003">
    <property type="entry name" value="54S ribosomal protein L24"/>
    <property type="match status" value="1"/>
</dbReference>
<evidence type="ECO:0000256" key="3">
    <source>
        <dbReference type="ARBA" id="ARBA00023274"/>
    </source>
</evidence>
<evidence type="ECO:0000256" key="2">
    <source>
        <dbReference type="ARBA" id="ARBA00022980"/>
    </source>
</evidence>
<dbReference type="Proteomes" id="UP001054902">
    <property type="component" value="Unassembled WGS sequence"/>
</dbReference>
<dbReference type="GO" id="GO:0005762">
    <property type="term" value="C:mitochondrial large ribosomal subunit"/>
    <property type="evidence" value="ECO:0007669"/>
    <property type="project" value="TreeGrafter"/>
</dbReference>
<evidence type="ECO:0000256" key="4">
    <source>
        <dbReference type="ARBA" id="ARBA00035269"/>
    </source>
</evidence>
<evidence type="ECO:0000313" key="7">
    <source>
        <dbReference type="Proteomes" id="UP001054902"/>
    </source>
</evidence>
<dbReference type="InterPro" id="IPR037147">
    <property type="entry name" value="Ribosomal_bL28_sf"/>
</dbReference>
<dbReference type="AlphaFoldDB" id="A0AAD3CYG6"/>
<feature type="region of interest" description="Disordered" evidence="5">
    <location>
        <begin position="24"/>
        <end position="43"/>
    </location>
</feature>
<name>A0AAD3CYG6_9STRA</name>
<dbReference type="InterPro" id="IPR034704">
    <property type="entry name" value="Ribosomal_bL28/bL31-like_sf"/>
</dbReference>
<comment type="caution">
    <text evidence="6">The sequence shown here is derived from an EMBL/GenBank/DDBJ whole genome shotgun (WGS) entry which is preliminary data.</text>
</comment>
<reference evidence="6 7" key="1">
    <citation type="journal article" date="2021" name="Sci. Rep.">
        <title>The genome of the diatom Chaetoceros tenuissimus carries an ancient integrated fragment of an extant virus.</title>
        <authorList>
            <person name="Hongo Y."/>
            <person name="Kimura K."/>
            <person name="Takaki Y."/>
            <person name="Yoshida Y."/>
            <person name="Baba S."/>
            <person name="Kobayashi G."/>
            <person name="Nagasaki K."/>
            <person name="Hano T."/>
            <person name="Tomaru Y."/>
        </authorList>
    </citation>
    <scope>NUCLEOTIDE SEQUENCE [LARGE SCALE GENOMIC DNA]</scope>
    <source>
        <strain evidence="6 7">NIES-3715</strain>
    </source>
</reference>
<dbReference type="Pfam" id="PF00830">
    <property type="entry name" value="Ribosomal_L28"/>
    <property type="match status" value="1"/>
</dbReference>
<sequence>MMSFISTVSRKAQKFPLNYNSQQFQTQIRNRSNRSRRGLYDGKDIRTGNNVPFSLKKTKRTFKPNVFKKRLYSEILDEMIQFHVTTSALRSIDKAGGLDQYLLEDGMSRGLIQPGNNEGWNTRQKLLQRLAVCEEKGLNPLQDIVFTDEDGQVKKDVNLGVTE</sequence>
<comment type="similarity">
    <text evidence="1">Belongs to the bacterial ribosomal protein bL28 family.</text>
</comment>
<dbReference type="Gene3D" id="2.30.170.40">
    <property type="entry name" value="Ribosomal protein L28/L24"/>
    <property type="match status" value="1"/>
</dbReference>
<dbReference type="HAMAP" id="MF_00373">
    <property type="entry name" value="Ribosomal_bL28"/>
    <property type="match status" value="1"/>
</dbReference>
<protein>
    <recommendedName>
        <fullName evidence="4">Large ribosomal subunit protein bL28m</fullName>
    </recommendedName>
</protein>
<dbReference type="PANTHER" id="PTHR13528">
    <property type="entry name" value="39S RIBOSOMAL PROTEIN L28, MITOCHONDRIAL"/>
    <property type="match status" value="1"/>
</dbReference>
<dbReference type="EMBL" id="BLLK01000047">
    <property type="protein sequence ID" value="GFH54518.1"/>
    <property type="molecule type" value="Genomic_DNA"/>
</dbReference>
<dbReference type="InterPro" id="IPR026569">
    <property type="entry name" value="Ribosomal_bL28"/>
</dbReference>
<accession>A0AAD3CYG6</accession>